<dbReference type="InterPro" id="IPR029020">
    <property type="entry name" value="Ammonium/urea_transptr"/>
</dbReference>
<comment type="similarity">
    <text evidence="2">Belongs to the ammonia transporter channel (TC 1.A.11.2) family.</text>
</comment>
<feature type="domain" description="Ammonium transporter AmtB-like" evidence="7">
    <location>
        <begin position="27"/>
        <end position="437"/>
    </location>
</feature>
<evidence type="ECO:0000256" key="5">
    <source>
        <dbReference type="ARBA" id="ARBA00023136"/>
    </source>
</evidence>
<feature type="transmembrane region" description="Helical" evidence="6">
    <location>
        <begin position="58"/>
        <end position="76"/>
    </location>
</feature>
<dbReference type="InterPro" id="IPR001905">
    <property type="entry name" value="Ammonium_transpt"/>
</dbReference>
<feature type="transmembrane region" description="Helical" evidence="6">
    <location>
        <begin position="181"/>
        <end position="202"/>
    </location>
</feature>
<dbReference type="AlphaFoldDB" id="A0A316VJJ4"/>
<evidence type="ECO:0000256" key="2">
    <source>
        <dbReference type="ARBA" id="ARBA00005887"/>
    </source>
</evidence>
<accession>A0A316VJJ4</accession>
<keyword evidence="3 6" id="KW-0812">Transmembrane</keyword>
<dbReference type="InParanoid" id="A0A316VJJ4"/>
<dbReference type="InterPro" id="IPR024041">
    <property type="entry name" value="NH4_transpt_AmtB-like_dom"/>
</dbReference>
<feature type="transmembrane region" description="Helical" evidence="6">
    <location>
        <begin position="345"/>
        <end position="363"/>
    </location>
</feature>
<name>A0A316VJJ4_9BASI</name>
<dbReference type="SUPFAM" id="SSF111352">
    <property type="entry name" value="Ammonium transporter"/>
    <property type="match status" value="1"/>
</dbReference>
<keyword evidence="9" id="KW-1185">Reference proteome</keyword>
<keyword evidence="5 6" id="KW-0472">Membrane</keyword>
<organism evidence="8 9">
    <name type="scientific">Meira miltonrushii</name>
    <dbReference type="NCBI Taxonomy" id="1280837"/>
    <lineage>
        <taxon>Eukaryota</taxon>
        <taxon>Fungi</taxon>
        <taxon>Dikarya</taxon>
        <taxon>Basidiomycota</taxon>
        <taxon>Ustilaginomycotina</taxon>
        <taxon>Exobasidiomycetes</taxon>
        <taxon>Exobasidiales</taxon>
        <taxon>Brachybasidiaceae</taxon>
        <taxon>Meira</taxon>
    </lineage>
</organism>
<feature type="transmembrane region" description="Helical" evidence="6">
    <location>
        <begin position="26"/>
        <end position="46"/>
    </location>
</feature>
<dbReference type="Gene3D" id="1.10.3430.10">
    <property type="entry name" value="Ammonium transporter AmtB like domains"/>
    <property type="match status" value="1"/>
</dbReference>
<evidence type="ECO:0000259" key="7">
    <source>
        <dbReference type="Pfam" id="PF00909"/>
    </source>
</evidence>
<dbReference type="PANTHER" id="PTHR43029:SF9">
    <property type="entry name" value="SIMILAR TO AMMONIUM PERMEASE, BUT NOT NORMALLY ACTIVE (EUROFUNG)"/>
    <property type="match status" value="1"/>
</dbReference>
<dbReference type="GeneID" id="37020073"/>
<dbReference type="PANTHER" id="PTHR43029">
    <property type="entry name" value="AMMONIUM TRANSPORTER MEP2"/>
    <property type="match status" value="1"/>
</dbReference>
<keyword evidence="4 6" id="KW-1133">Transmembrane helix</keyword>
<dbReference type="GO" id="GO:0005886">
    <property type="term" value="C:plasma membrane"/>
    <property type="evidence" value="ECO:0007669"/>
    <property type="project" value="TreeGrafter"/>
</dbReference>
<evidence type="ECO:0000256" key="3">
    <source>
        <dbReference type="ARBA" id="ARBA00022692"/>
    </source>
</evidence>
<evidence type="ECO:0000256" key="4">
    <source>
        <dbReference type="ARBA" id="ARBA00022989"/>
    </source>
</evidence>
<feature type="transmembrane region" description="Helical" evidence="6">
    <location>
        <begin position="223"/>
        <end position="240"/>
    </location>
</feature>
<feature type="transmembrane region" description="Helical" evidence="6">
    <location>
        <begin position="252"/>
        <end position="270"/>
    </location>
</feature>
<feature type="transmembrane region" description="Helical" evidence="6">
    <location>
        <begin position="142"/>
        <end position="161"/>
    </location>
</feature>
<dbReference type="STRING" id="1280837.A0A316VJJ4"/>
<feature type="transmembrane region" description="Helical" evidence="6">
    <location>
        <begin position="282"/>
        <end position="298"/>
    </location>
</feature>
<protein>
    <submittedName>
        <fullName evidence="8">Putative ammonium transporter</fullName>
    </submittedName>
</protein>
<feature type="transmembrane region" description="Helical" evidence="6">
    <location>
        <begin position="400"/>
        <end position="423"/>
    </location>
</feature>
<evidence type="ECO:0000256" key="1">
    <source>
        <dbReference type="ARBA" id="ARBA00004141"/>
    </source>
</evidence>
<feature type="transmembrane region" description="Helical" evidence="6">
    <location>
        <begin position="109"/>
        <end position="130"/>
    </location>
</feature>
<evidence type="ECO:0000313" key="8">
    <source>
        <dbReference type="EMBL" id="PWN37670.1"/>
    </source>
</evidence>
<gene>
    <name evidence="8" type="ORF">FA14DRAFT_159611</name>
</gene>
<feature type="transmembrane region" description="Helical" evidence="6">
    <location>
        <begin position="304"/>
        <end position="325"/>
    </location>
</feature>
<evidence type="ECO:0000313" key="9">
    <source>
        <dbReference type="Proteomes" id="UP000245771"/>
    </source>
</evidence>
<reference evidence="8 9" key="1">
    <citation type="journal article" date="2018" name="Mol. Biol. Evol.">
        <title>Broad Genomic Sampling Reveals a Smut Pathogenic Ancestry of the Fungal Clade Ustilaginomycotina.</title>
        <authorList>
            <person name="Kijpornyongpan T."/>
            <person name="Mondo S.J."/>
            <person name="Barry K."/>
            <person name="Sandor L."/>
            <person name="Lee J."/>
            <person name="Lipzen A."/>
            <person name="Pangilinan J."/>
            <person name="LaButti K."/>
            <person name="Hainaut M."/>
            <person name="Henrissat B."/>
            <person name="Grigoriev I.V."/>
            <person name="Spatafora J.W."/>
            <person name="Aime M.C."/>
        </authorList>
    </citation>
    <scope>NUCLEOTIDE SEQUENCE [LARGE SCALE GENOMIC DNA]</scope>
    <source>
        <strain evidence="8 9">MCA 3882</strain>
    </source>
</reference>
<dbReference type="OrthoDB" id="534912at2759"/>
<dbReference type="EMBL" id="KZ819602">
    <property type="protein sequence ID" value="PWN37670.1"/>
    <property type="molecule type" value="Genomic_DNA"/>
</dbReference>
<dbReference type="Proteomes" id="UP000245771">
    <property type="component" value="Unassembled WGS sequence"/>
</dbReference>
<evidence type="ECO:0000256" key="6">
    <source>
        <dbReference type="SAM" id="Phobius"/>
    </source>
</evidence>
<dbReference type="RefSeq" id="XP_025357972.1">
    <property type="nucleotide sequence ID" value="XM_025498292.1"/>
</dbReference>
<dbReference type="GO" id="GO:0008519">
    <property type="term" value="F:ammonium channel activity"/>
    <property type="evidence" value="ECO:0007669"/>
    <property type="project" value="InterPro"/>
</dbReference>
<proteinExistence type="inferred from homology"/>
<dbReference type="Pfam" id="PF00909">
    <property type="entry name" value="Ammonium_transp"/>
    <property type="match status" value="1"/>
</dbReference>
<sequence length="463" mass="50097">MTTSTTTTTIQSTLDAWSKCDKLDTLFVLFCTSACWLVVPAIGLAYSGYSVRGNGLASYYPALLVMLIVTLQWWSIGYSIAFADGNGVFGNPFTYAFHKNVGAEPVGTIPGVLFSMFQMVFCATVCAMAVGGAAERGRIVSLVPFIFLWATFIYCPLAHMVWSEGGMLAKLGVMDFAGGTPVHICSGSSATAISVYLSRPLFRSKRSSKRTPSHLKLHKPYNINSMLFAMILIWSCWLPFESGTALSLNFKAVMAFCVTQLAAASGSLTWNALSYFESGKKWSLDSATLGMLAGLVMITPAGGFVSLTDAVILGFLGSCAIYCMLKFKFTKKAHEMAWVDPADVFATHAFGGVIATLLCGIFGQRLYAGFDGVTDIPGGVLHDHNYHQFLIQLLEGSIGVIWSFGASYIIIALIDCIPGLEVLCTDDELMKGMDASQMLESLVGAHAEDENDYEPFSRPLRLD</sequence>
<comment type="subcellular location">
    <subcellularLocation>
        <location evidence="1">Membrane</location>
        <topology evidence="1">Multi-pass membrane protein</topology>
    </subcellularLocation>
</comment>